<protein>
    <recommendedName>
        <fullName evidence="3">Tc1-like transposase DDE domain-containing protein</fullName>
    </recommendedName>
</protein>
<gene>
    <name evidence="1" type="ORF">J4Q44_G00215680</name>
</gene>
<dbReference type="InterPro" id="IPR036397">
    <property type="entry name" value="RNaseH_sf"/>
</dbReference>
<comment type="caution">
    <text evidence="1">The sequence shown here is derived from an EMBL/GenBank/DDBJ whole genome shotgun (WGS) entry which is preliminary data.</text>
</comment>
<keyword evidence="2" id="KW-1185">Reference proteome</keyword>
<organism evidence="1 2">
    <name type="scientific">Coregonus suidteri</name>
    <dbReference type="NCBI Taxonomy" id="861788"/>
    <lineage>
        <taxon>Eukaryota</taxon>
        <taxon>Metazoa</taxon>
        <taxon>Chordata</taxon>
        <taxon>Craniata</taxon>
        <taxon>Vertebrata</taxon>
        <taxon>Euteleostomi</taxon>
        <taxon>Actinopterygii</taxon>
        <taxon>Neopterygii</taxon>
        <taxon>Teleostei</taxon>
        <taxon>Protacanthopterygii</taxon>
        <taxon>Salmoniformes</taxon>
        <taxon>Salmonidae</taxon>
        <taxon>Coregoninae</taxon>
        <taxon>Coregonus</taxon>
    </lineage>
</organism>
<name>A0AAN8LAM8_9TELE</name>
<dbReference type="Proteomes" id="UP001356427">
    <property type="component" value="Unassembled WGS sequence"/>
</dbReference>
<dbReference type="GO" id="GO:0003676">
    <property type="term" value="F:nucleic acid binding"/>
    <property type="evidence" value="ECO:0007669"/>
    <property type="project" value="InterPro"/>
</dbReference>
<dbReference type="EMBL" id="JAGTTL010000019">
    <property type="protein sequence ID" value="KAK6308297.1"/>
    <property type="molecule type" value="Genomic_DNA"/>
</dbReference>
<dbReference type="AlphaFoldDB" id="A0AAN8LAM8"/>
<accession>A0AAN8LAM8</accession>
<evidence type="ECO:0000313" key="1">
    <source>
        <dbReference type="EMBL" id="KAK6308297.1"/>
    </source>
</evidence>
<proteinExistence type="predicted"/>
<evidence type="ECO:0000313" key="2">
    <source>
        <dbReference type="Proteomes" id="UP001356427"/>
    </source>
</evidence>
<dbReference type="Gene3D" id="3.30.420.10">
    <property type="entry name" value="Ribonuclease H-like superfamily/Ribonuclease H"/>
    <property type="match status" value="1"/>
</dbReference>
<evidence type="ECO:0008006" key="3">
    <source>
        <dbReference type="Google" id="ProtNLM"/>
    </source>
</evidence>
<reference evidence="1 2" key="1">
    <citation type="submission" date="2021-04" db="EMBL/GenBank/DDBJ databases">
        <authorList>
            <person name="De Guttry C."/>
            <person name="Zahm M."/>
            <person name="Klopp C."/>
            <person name="Cabau C."/>
            <person name="Louis A."/>
            <person name="Berthelot C."/>
            <person name="Parey E."/>
            <person name="Roest Crollius H."/>
            <person name="Montfort J."/>
            <person name="Robinson-Rechavi M."/>
            <person name="Bucao C."/>
            <person name="Bouchez O."/>
            <person name="Gislard M."/>
            <person name="Lluch J."/>
            <person name="Milhes M."/>
            <person name="Lampietro C."/>
            <person name="Lopez Roques C."/>
            <person name="Donnadieu C."/>
            <person name="Braasch I."/>
            <person name="Desvignes T."/>
            <person name="Postlethwait J."/>
            <person name="Bobe J."/>
            <person name="Wedekind C."/>
            <person name="Guiguen Y."/>
        </authorList>
    </citation>
    <scope>NUCLEOTIDE SEQUENCE [LARGE SCALE GENOMIC DNA]</scope>
    <source>
        <strain evidence="1">Cs_M1</strain>
        <tissue evidence="1">Blood</tissue>
    </source>
</reference>
<sequence length="121" mass="14008">MTMPPCTKRSIQKWFVEISVEELDWPAQSPDLNPIKHLWDELGRRLRARPNRPRSVPDLANALVADWKQVPAEMFQYLVERLPRRVEAVIAAKGDQLHINAHDFGMICLTSRCLLIFVHVV</sequence>